<sequence length="224" mass="23708">MPTSTPPRAVLFDIDGTLVDSNYVHIAAWSRAFVEIGVGVASWRVHRSIGMDGSLLIDSLLEGESDDLKERAQELHTKYYRESSGQLAAFAGARDLVRRVGAGEAVVVLATSAPEDELAMLREVLDVDEHVSAVTSSEDVGTAKPRPDIVAVALEKAGVAADDAVFVGDTIWDAEACVDAGVRFVGVRSGGVSEAELRDAGAAAVYDDVADLLDRLDESLLANI</sequence>
<evidence type="ECO:0000313" key="1">
    <source>
        <dbReference type="EMBL" id="MFH5209926.1"/>
    </source>
</evidence>
<gene>
    <name evidence="1" type="ORF">ACHIPZ_17230</name>
</gene>
<evidence type="ECO:0000313" key="2">
    <source>
        <dbReference type="Proteomes" id="UP001609175"/>
    </source>
</evidence>
<dbReference type="InterPro" id="IPR041492">
    <property type="entry name" value="HAD_2"/>
</dbReference>
<dbReference type="InterPro" id="IPR023198">
    <property type="entry name" value="PGP-like_dom2"/>
</dbReference>
<dbReference type="SUPFAM" id="SSF56784">
    <property type="entry name" value="HAD-like"/>
    <property type="match status" value="1"/>
</dbReference>
<dbReference type="EMBL" id="JBIMSO010000058">
    <property type="protein sequence ID" value="MFH5209926.1"/>
    <property type="molecule type" value="Genomic_DNA"/>
</dbReference>
<proteinExistence type="predicted"/>
<keyword evidence="1" id="KW-0378">Hydrolase</keyword>
<dbReference type="Gene3D" id="1.10.150.240">
    <property type="entry name" value="Putative phosphatase, domain 2"/>
    <property type="match status" value="1"/>
</dbReference>
<dbReference type="Pfam" id="PF13419">
    <property type="entry name" value="HAD_2"/>
    <property type="match status" value="1"/>
</dbReference>
<organism evidence="1 2">
    <name type="scientific">Antrihabitans spumae</name>
    <dbReference type="NCBI Taxonomy" id="3373370"/>
    <lineage>
        <taxon>Bacteria</taxon>
        <taxon>Bacillati</taxon>
        <taxon>Actinomycetota</taxon>
        <taxon>Actinomycetes</taxon>
        <taxon>Mycobacteriales</taxon>
        <taxon>Nocardiaceae</taxon>
        <taxon>Antrihabitans</taxon>
    </lineage>
</organism>
<dbReference type="InterPro" id="IPR036412">
    <property type="entry name" value="HAD-like_sf"/>
</dbReference>
<dbReference type="InterPro" id="IPR006439">
    <property type="entry name" value="HAD-SF_hydro_IA"/>
</dbReference>
<dbReference type="GO" id="GO:0016787">
    <property type="term" value="F:hydrolase activity"/>
    <property type="evidence" value="ECO:0007669"/>
    <property type="project" value="UniProtKB-KW"/>
</dbReference>
<dbReference type="PANTHER" id="PTHR43434:SF16">
    <property type="entry name" value="BLL8046 PROTEIN"/>
    <property type="match status" value="1"/>
</dbReference>
<dbReference type="SFLD" id="SFLDG01129">
    <property type="entry name" value="C1.5:_HAD__Beta-PGM__Phosphata"/>
    <property type="match status" value="1"/>
</dbReference>
<dbReference type="PANTHER" id="PTHR43434">
    <property type="entry name" value="PHOSPHOGLYCOLATE PHOSPHATASE"/>
    <property type="match status" value="1"/>
</dbReference>
<dbReference type="InterPro" id="IPR050155">
    <property type="entry name" value="HAD-like_hydrolase_sf"/>
</dbReference>
<dbReference type="InterPro" id="IPR023214">
    <property type="entry name" value="HAD_sf"/>
</dbReference>
<dbReference type="EC" id="3.-.-.-" evidence="1"/>
<dbReference type="SFLD" id="SFLDG01135">
    <property type="entry name" value="C1.5.6:_HAD__Beta-PGM__Phospha"/>
    <property type="match status" value="1"/>
</dbReference>
<dbReference type="RefSeq" id="WP_395115607.1">
    <property type="nucleotide sequence ID" value="NZ_JBIMSO010000058.1"/>
</dbReference>
<protein>
    <submittedName>
        <fullName evidence="1">HAD family hydrolase</fullName>
        <ecNumber evidence="1">3.-.-.-</ecNumber>
    </submittedName>
</protein>
<dbReference type="SFLD" id="SFLDS00003">
    <property type="entry name" value="Haloacid_Dehalogenase"/>
    <property type="match status" value="1"/>
</dbReference>
<accession>A0ABW7JSA9</accession>
<dbReference type="Gene3D" id="3.40.50.1000">
    <property type="entry name" value="HAD superfamily/HAD-like"/>
    <property type="match status" value="1"/>
</dbReference>
<dbReference type="PRINTS" id="PR00413">
    <property type="entry name" value="HADHALOGNASE"/>
</dbReference>
<dbReference type="Proteomes" id="UP001609175">
    <property type="component" value="Unassembled WGS sequence"/>
</dbReference>
<name>A0ABW7JSA9_9NOCA</name>
<reference evidence="1 2" key="1">
    <citation type="submission" date="2024-10" db="EMBL/GenBank/DDBJ databases">
        <authorList>
            <person name="Riesco R."/>
        </authorList>
    </citation>
    <scope>NUCLEOTIDE SEQUENCE [LARGE SCALE GENOMIC DNA]</scope>
    <source>
        <strain evidence="1 2">NCIMB 15449</strain>
    </source>
</reference>
<comment type="caution">
    <text evidence="1">The sequence shown here is derived from an EMBL/GenBank/DDBJ whole genome shotgun (WGS) entry which is preliminary data.</text>
</comment>